<keyword evidence="3" id="KW-0862">Zinc</keyword>
<evidence type="ECO:0000256" key="3">
    <source>
        <dbReference type="ARBA" id="ARBA00022833"/>
    </source>
</evidence>
<dbReference type="PANTHER" id="PTHR20922:SF13">
    <property type="entry name" value="DNL-TYPE ZINC FINGER PROTEIN"/>
    <property type="match status" value="1"/>
</dbReference>
<dbReference type="InterPro" id="IPR007853">
    <property type="entry name" value="Znf_DNL-typ"/>
</dbReference>
<dbReference type="PROSITE" id="PS51501">
    <property type="entry name" value="ZF_DNL"/>
    <property type="match status" value="1"/>
</dbReference>
<reference evidence="6 7" key="1">
    <citation type="submission" date="2018-04" db="EMBL/GenBank/DDBJ databases">
        <authorList>
            <person name="Vogel A."/>
        </authorList>
    </citation>
    <scope>NUCLEOTIDE SEQUENCE [LARGE SCALE GENOMIC DNA]</scope>
</reference>
<evidence type="ECO:0000256" key="2">
    <source>
        <dbReference type="ARBA" id="ARBA00022771"/>
    </source>
</evidence>
<feature type="domain" description="DNL-type" evidence="5">
    <location>
        <begin position="103"/>
        <end position="192"/>
    </location>
</feature>
<gene>
    <name evidence="6" type="ORF">CCAM_LOCUS36245</name>
</gene>
<proteinExistence type="predicted"/>
<protein>
    <recommendedName>
        <fullName evidence="5">DNL-type domain-containing protein</fullName>
    </recommendedName>
</protein>
<keyword evidence="2 4" id="KW-0863">Zinc-finger</keyword>
<dbReference type="OrthoDB" id="512667at2759"/>
<keyword evidence="1" id="KW-0479">Metal-binding</keyword>
<evidence type="ECO:0000256" key="1">
    <source>
        <dbReference type="ARBA" id="ARBA00022723"/>
    </source>
</evidence>
<evidence type="ECO:0000313" key="7">
    <source>
        <dbReference type="Proteomes" id="UP000595140"/>
    </source>
</evidence>
<name>A0A484N0U9_9ASTE</name>
<dbReference type="GO" id="GO:0006457">
    <property type="term" value="P:protein folding"/>
    <property type="evidence" value="ECO:0007669"/>
    <property type="project" value="TreeGrafter"/>
</dbReference>
<keyword evidence="7" id="KW-1185">Reference proteome</keyword>
<accession>A0A484N0U9</accession>
<dbReference type="GO" id="GO:0030150">
    <property type="term" value="P:protein import into mitochondrial matrix"/>
    <property type="evidence" value="ECO:0007669"/>
    <property type="project" value="TreeGrafter"/>
</dbReference>
<dbReference type="InterPro" id="IPR024158">
    <property type="entry name" value="Mt_import_TIM15"/>
</dbReference>
<organism evidence="6 7">
    <name type="scientific">Cuscuta campestris</name>
    <dbReference type="NCBI Taxonomy" id="132261"/>
    <lineage>
        <taxon>Eukaryota</taxon>
        <taxon>Viridiplantae</taxon>
        <taxon>Streptophyta</taxon>
        <taxon>Embryophyta</taxon>
        <taxon>Tracheophyta</taxon>
        <taxon>Spermatophyta</taxon>
        <taxon>Magnoliopsida</taxon>
        <taxon>eudicotyledons</taxon>
        <taxon>Gunneridae</taxon>
        <taxon>Pentapetalae</taxon>
        <taxon>asterids</taxon>
        <taxon>lamiids</taxon>
        <taxon>Solanales</taxon>
        <taxon>Convolvulaceae</taxon>
        <taxon>Cuscuteae</taxon>
        <taxon>Cuscuta</taxon>
        <taxon>Cuscuta subgen. Grammica</taxon>
        <taxon>Cuscuta sect. Cleistogrammica</taxon>
    </lineage>
</organism>
<dbReference type="EMBL" id="OOIL02005298">
    <property type="protein sequence ID" value="VFQ94469.1"/>
    <property type="molecule type" value="Genomic_DNA"/>
</dbReference>
<dbReference type="Proteomes" id="UP000595140">
    <property type="component" value="Unassembled WGS sequence"/>
</dbReference>
<dbReference type="GO" id="GO:0005739">
    <property type="term" value="C:mitochondrion"/>
    <property type="evidence" value="ECO:0007669"/>
    <property type="project" value="TreeGrafter"/>
</dbReference>
<evidence type="ECO:0000313" key="6">
    <source>
        <dbReference type="EMBL" id="VFQ94469.1"/>
    </source>
</evidence>
<evidence type="ECO:0000259" key="5">
    <source>
        <dbReference type="PROSITE" id="PS51501"/>
    </source>
</evidence>
<dbReference type="Pfam" id="PF05180">
    <property type="entry name" value="zf-DNL"/>
    <property type="match status" value="1"/>
</dbReference>
<evidence type="ECO:0000256" key="4">
    <source>
        <dbReference type="PROSITE-ProRule" id="PRU00834"/>
    </source>
</evidence>
<sequence>MAARRLYSRILPVLVPRRCQPSSISGEHSKLSSSGIPAFNIHEYLRRTIRTNSQLIDHGSEQFQKKADCSLMNKSPTGKEQQDPELDSYSALKDSATSSLKASPRHDLAMIYTCKVCETRSAKTVCRESYEKGVVVVRCGGCNNLHLIADRLGWFGQPGSIEDLLAARGEEVKKGSVDSLSLTLEDLAGKKL</sequence>
<dbReference type="GO" id="GO:0008270">
    <property type="term" value="F:zinc ion binding"/>
    <property type="evidence" value="ECO:0007669"/>
    <property type="project" value="UniProtKB-KW"/>
</dbReference>
<dbReference type="AlphaFoldDB" id="A0A484N0U9"/>
<dbReference type="GO" id="GO:0050821">
    <property type="term" value="P:protein stabilization"/>
    <property type="evidence" value="ECO:0007669"/>
    <property type="project" value="TreeGrafter"/>
</dbReference>
<dbReference type="PANTHER" id="PTHR20922">
    <property type="entry name" value="DNL-TYPE ZINC FINGER PROTEIN"/>
    <property type="match status" value="1"/>
</dbReference>
<dbReference type="GO" id="GO:0051087">
    <property type="term" value="F:protein-folding chaperone binding"/>
    <property type="evidence" value="ECO:0007669"/>
    <property type="project" value="TreeGrafter"/>
</dbReference>